<dbReference type="AlphaFoldDB" id="A0A914NZU9"/>
<reference evidence="3" key="1">
    <citation type="submission" date="2022-11" db="UniProtKB">
        <authorList>
            <consortium name="WormBaseParasite"/>
        </authorList>
    </citation>
    <scope>IDENTIFICATION</scope>
</reference>
<evidence type="ECO:0000313" key="3">
    <source>
        <dbReference type="WBParaSite" id="PDA_v2.g11025.t1"/>
    </source>
</evidence>
<organism evidence="2 3">
    <name type="scientific">Panagrolaimus davidi</name>
    <dbReference type="NCBI Taxonomy" id="227884"/>
    <lineage>
        <taxon>Eukaryota</taxon>
        <taxon>Metazoa</taxon>
        <taxon>Ecdysozoa</taxon>
        <taxon>Nematoda</taxon>
        <taxon>Chromadorea</taxon>
        <taxon>Rhabditida</taxon>
        <taxon>Tylenchina</taxon>
        <taxon>Panagrolaimomorpha</taxon>
        <taxon>Panagrolaimoidea</taxon>
        <taxon>Panagrolaimidae</taxon>
        <taxon>Panagrolaimus</taxon>
    </lineage>
</organism>
<feature type="domain" description="PIH1 N-terminal" evidence="1">
    <location>
        <begin position="9"/>
        <end position="92"/>
    </location>
</feature>
<proteinExistence type="predicted"/>
<dbReference type="Pfam" id="PF08190">
    <property type="entry name" value="PIH1"/>
    <property type="match status" value="1"/>
</dbReference>
<accession>A0A914NZU9</accession>
<dbReference type="WBParaSite" id="PDA_v2.g11025.t1">
    <property type="protein sequence ID" value="PDA_v2.g11025.t1"/>
    <property type="gene ID" value="PDA_v2.g11025"/>
</dbReference>
<dbReference type="Proteomes" id="UP000887578">
    <property type="component" value="Unplaced"/>
</dbReference>
<keyword evidence="2" id="KW-1185">Reference proteome</keyword>
<name>A0A914NZU9_9BILA</name>
<evidence type="ECO:0000313" key="2">
    <source>
        <dbReference type="Proteomes" id="UP000887578"/>
    </source>
</evidence>
<dbReference type="InterPro" id="IPR012981">
    <property type="entry name" value="PIH1_N"/>
</dbReference>
<protein>
    <submittedName>
        <fullName evidence="3">PIH1 N-terminal domain-containing protein</fullName>
    </submittedName>
</protein>
<sequence>MKVDETVCTIPLSLGDLDCIKDKSGQNALKFDVVINSDFYHEKFSKSKFYQQLTIIAAITKIEAVHQVRITRSTQIILQNKKVFGIIESHKIPKFPENFQENKEERKRIIDLTDIKDPLSTYQHENVSIWIENGKLFKAIIRINEIIKAASLILQANSDHLLVFIHGEKRIADFYVPFDLDVTSLKAKIIDGEKNQTTLEICGNFSFICQKCID</sequence>
<evidence type="ECO:0000259" key="1">
    <source>
        <dbReference type="Pfam" id="PF08190"/>
    </source>
</evidence>